<proteinExistence type="predicted"/>
<name>A0A8S5RZ86_9CAUD</name>
<reference evidence="2" key="1">
    <citation type="journal article" date="2021" name="Proc. Natl. Acad. Sci. U.S.A.">
        <title>A Catalog of Tens of Thousands of Viruses from Human Metagenomes Reveals Hidden Associations with Chronic Diseases.</title>
        <authorList>
            <person name="Tisza M.J."/>
            <person name="Buck C.B."/>
        </authorList>
    </citation>
    <scope>NUCLEOTIDE SEQUENCE</scope>
    <source>
        <strain evidence="2">CtNQV2</strain>
    </source>
</reference>
<organism evidence="2">
    <name type="scientific">Myoviridae sp. ctNQV2</name>
    <dbReference type="NCBI Taxonomy" id="2827683"/>
    <lineage>
        <taxon>Viruses</taxon>
        <taxon>Duplodnaviria</taxon>
        <taxon>Heunggongvirae</taxon>
        <taxon>Uroviricota</taxon>
        <taxon>Caudoviricetes</taxon>
    </lineage>
</organism>
<feature type="domain" description="DUF4325" evidence="1">
    <location>
        <begin position="33"/>
        <end position="76"/>
    </location>
</feature>
<protein>
    <recommendedName>
        <fullName evidence="1">DUF4325 domain-containing protein</fullName>
    </recommendedName>
</protein>
<accession>A0A8S5RZ86</accession>
<dbReference type="InterPro" id="IPR025474">
    <property type="entry name" value="DUF4325"/>
</dbReference>
<dbReference type="Pfam" id="PF14213">
    <property type="entry name" value="DUF4325"/>
    <property type="match status" value="1"/>
</dbReference>
<evidence type="ECO:0000313" key="2">
    <source>
        <dbReference type="EMBL" id="DAF43879.1"/>
    </source>
</evidence>
<sequence>MKLVNKGEILSDSVDDIYDIIFREYTHKGFCDVDFEGVKTITTKFAGKLFGRLYDNLGKEEFYKNIHIINMSNDVKISYEVGLIRYIKYFI</sequence>
<evidence type="ECO:0000259" key="1">
    <source>
        <dbReference type="Pfam" id="PF14213"/>
    </source>
</evidence>
<dbReference type="EMBL" id="BK032510">
    <property type="protein sequence ID" value="DAF43879.1"/>
    <property type="molecule type" value="Genomic_DNA"/>
</dbReference>